<evidence type="ECO:0000313" key="3">
    <source>
        <dbReference type="Proteomes" id="UP000076842"/>
    </source>
</evidence>
<dbReference type="AlphaFoldDB" id="A0A165IZR7"/>
<accession>A0A165IZR7</accession>
<feature type="region of interest" description="Disordered" evidence="1">
    <location>
        <begin position="10"/>
        <end position="34"/>
    </location>
</feature>
<reference evidence="2 3" key="1">
    <citation type="journal article" date="2016" name="Mol. Biol. Evol.">
        <title>Comparative Genomics of Early-Diverging Mushroom-Forming Fungi Provides Insights into the Origins of Lignocellulose Decay Capabilities.</title>
        <authorList>
            <person name="Nagy L.G."/>
            <person name="Riley R."/>
            <person name="Tritt A."/>
            <person name="Adam C."/>
            <person name="Daum C."/>
            <person name="Floudas D."/>
            <person name="Sun H."/>
            <person name="Yadav J.S."/>
            <person name="Pangilinan J."/>
            <person name="Larsson K.H."/>
            <person name="Matsuura K."/>
            <person name="Barry K."/>
            <person name="Labutti K."/>
            <person name="Kuo R."/>
            <person name="Ohm R.A."/>
            <person name="Bhattacharya S.S."/>
            <person name="Shirouzu T."/>
            <person name="Yoshinaga Y."/>
            <person name="Martin F.M."/>
            <person name="Grigoriev I.V."/>
            <person name="Hibbett D.S."/>
        </authorList>
    </citation>
    <scope>NUCLEOTIDE SEQUENCE [LARGE SCALE GENOMIC DNA]</scope>
    <source>
        <strain evidence="2 3">HHB12733</strain>
    </source>
</reference>
<proteinExistence type="predicted"/>
<sequence>MACRDIRTVIPLPHPHPLRTPGSGSGSGSGSPSPSLAAHAQAWLLHLPADYYLPLPRRLLKPGSSSGGGGGGGGGFPRRLLDPHAGIRLDHGLAVQAAQAAGADQQWYYHYRLTFGRSLPFPLSTPLLRSTPLRAVGPGGRCGLLADCTTGLSPPGPGPGHQPQPQPQEPVVKHLHVPLPALYSEAPLCLSELEAALRLLTVAGSRCEGAAPTRPRVTAAFVRKDPACGWRVVFRSEEGHGAGSFPLRSYAQRQHGELAVWEGLRRTGERSGED</sequence>
<name>A0A165IZR7_9BASI</name>
<organism evidence="2 3">
    <name type="scientific">Calocera cornea HHB12733</name>
    <dbReference type="NCBI Taxonomy" id="1353952"/>
    <lineage>
        <taxon>Eukaryota</taxon>
        <taxon>Fungi</taxon>
        <taxon>Dikarya</taxon>
        <taxon>Basidiomycota</taxon>
        <taxon>Agaricomycotina</taxon>
        <taxon>Dacrymycetes</taxon>
        <taxon>Dacrymycetales</taxon>
        <taxon>Dacrymycetaceae</taxon>
        <taxon>Calocera</taxon>
    </lineage>
</organism>
<dbReference type="Proteomes" id="UP000076842">
    <property type="component" value="Unassembled WGS sequence"/>
</dbReference>
<evidence type="ECO:0000256" key="1">
    <source>
        <dbReference type="SAM" id="MobiDB-lite"/>
    </source>
</evidence>
<evidence type="ECO:0000313" key="2">
    <source>
        <dbReference type="EMBL" id="KZT61181.1"/>
    </source>
</evidence>
<protein>
    <submittedName>
        <fullName evidence="2">Uncharacterized protein</fullName>
    </submittedName>
</protein>
<keyword evidence="3" id="KW-1185">Reference proteome</keyword>
<dbReference type="EMBL" id="KV423925">
    <property type="protein sequence ID" value="KZT61181.1"/>
    <property type="molecule type" value="Genomic_DNA"/>
</dbReference>
<gene>
    <name evidence="2" type="ORF">CALCODRAFT_46612</name>
</gene>
<dbReference type="InParanoid" id="A0A165IZR7"/>
<dbReference type="OrthoDB" id="10573439at2759"/>